<accession>X0UTJ3</accession>
<sequence length="214" mass="23475">ELVARNDRLIQQQTDVGATIFATPGSTNPQSDRPASPTLILHLNPLDHQQIRHRREHGQPLIVTGIQQPSEYCWPRSIKVRSRIHYYLADIEANKHADDAIGVLVDDDDGITETSIANLAIVESGKILSPPPDSVLGGITQRVVESLAAELQIDWTKQRISRDQLRLADEILLLGTDGGIWFANSVNGDPIAGGNPGQVCRALRNRFDQATSDP</sequence>
<reference evidence="2" key="1">
    <citation type="journal article" date="2014" name="Front. Microbiol.">
        <title>High frequency of phylogenetically diverse reductive dehalogenase-homologous genes in deep subseafloor sedimentary metagenomes.</title>
        <authorList>
            <person name="Kawai M."/>
            <person name="Futagami T."/>
            <person name="Toyoda A."/>
            <person name="Takaki Y."/>
            <person name="Nishi S."/>
            <person name="Hori S."/>
            <person name="Arai W."/>
            <person name="Tsubouchi T."/>
            <person name="Morono Y."/>
            <person name="Uchiyama I."/>
            <person name="Ito T."/>
            <person name="Fujiyama A."/>
            <person name="Inagaki F."/>
            <person name="Takami H."/>
        </authorList>
    </citation>
    <scope>NUCLEOTIDE SEQUENCE</scope>
    <source>
        <strain evidence="2">Expedition CK06-06</strain>
    </source>
</reference>
<gene>
    <name evidence="2" type="ORF">S01H1_34290</name>
</gene>
<dbReference type="Pfam" id="PF01063">
    <property type="entry name" value="Aminotran_4"/>
    <property type="match status" value="1"/>
</dbReference>
<evidence type="ECO:0000256" key="1">
    <source>
        <dbReference type="ARBA" id="ARBA00009320"/>
    </source>
</evidence>
<dbReference type="InterPro" id="IPR036038">
    <property type="entry name" value="Aminotransferase-like"/>
</dbReference>
<dbReference type="GO" id="GO:0046394">
    <property type="term" value="P:carboxylic acid biosynthetic process"/>
    <property type="evidence" value="ECO:0007669"/>
    <property type="project" value="UniProtKB-ARBA"/>
</dbReference>
<dbReference type="InterPro" id="IPR050571">
    <property type="entry name" value="Class-IV_PLP-Dep_Aminotrnsfr"/>
</dbReference>
<dbReference type="Gene3D" id="3.20.10.10">
    <property type="entry name" value="D-amino Acid Aminotransferase, subunit A, domain 2"/>
    <property type="match status" value="1"/>
</dbReference>
<dbReference type="GO" id="GO:0003824">
    <property type="term" value="F:catalytic activity"/>
    <property type="evidence" value="ECO:0007669"/>
    <property type="project" value="InterPro"/>
</dbReference>
<dbReference type="EMBL" id="BARS01021345">
    <property type="protein sequence ID" value="GAG02517.1"/>
    <property type="molecule type" value="Genomic_DNA"/>
</dbReference>
<feature type="non-terminal residue" evidence="2">
    <location>
        <position position="1"/>
    </location>
</feature>
<comment type="similarity">
    <text evidence="1">Belongs to the class-IV pyridoxal-phosphate-dependent aminotransferase family.</text>
</comment>
<evidence type="ECO:0008006" key="3">
    <source>
        <dbReference type="Google" id="ProtNLM"/>
    </source>
</evidence>
<dbReference type="PANTHER" id="PTHR42743:SF4">
    <property type="entry name" value="BRANCHED-CHAIN-AMINO-ACID AMINOTRANSFERASE-RELATED"/>
    <property type="match status" value="1"/>
</dbReference>
<protein>
    <recommendedName>
        <fullName evidence="3">Aminotransferase class IV</fullName>
    </recommendedName>
</protein>
<name>X0UTJ3_9ZZZZ</name>
<organism evidence="2">
    <name type="scientific">marine sediment metagenome</name>
    <dbReference type="NCBI Taxonomy" id="412755"/>
    <lineage>
        <taxon>unclassified sequences</taxon>
        <taxon>metagenomes</taxon>
        <taxon>ecological metagenomes</taxon>
    </lineage>
</organism>
<dbReference type="SUPFAM" id="SSF56752">
    <property type="entry name" value="D-aminoacid aminotransferase-like PLP-dependent enzymes"/>
    <property type="match status" value="1"/>
</dbReference>
<dbReference type="InterPro" id="IPR001544">
    <property type="entry name" value="Aminotrans_IV"/>
</dbReference>
<dbReference type="PANTHER" id="PTHR42743">
    <property type="entry name" value="AMINO-ACID AMINOTRANSFERASE"/>
    <property type="match status" value="1"/>
</dbReference>
<evidence type="ECO:0000313" key="2">
    <source>
        <dbReference type="EMBL" id="GAG02517.1"/>
    </source>
</evidence>
<comment type="caution">
    <text evidence="2">The sequence shown here is derived from an EMBL/GenBank/DDBJ whole genome shotgun (WGS) entry which is preliminary data.</text>
</comment>
<dbReference type="InterPro" id="IPR043132">
    <property type="entry name" value="BCAT-like_C"/>
</dbReference>
<proteinExistence type="inferred from homology"/>
<dbReference type="AlphaFoldDB" id="X0UTJ3"/>